<keyword evidence="1" id="KW-0472">Membrane</keyword>
<name>A0A9E8ABM3_9CHEL</name>
<dbReference type="AlphaFoldDB" id="A0A9E8ABM3"/>
<proteinExistence type="predicted"/>
<keyword evidence="2" id="KW-0496">Mitochondrion</keyword>
<accession>A0A9E8ABM3</accession>
<organism evidence="2">
    <name type="scientific">Austropallene bucera</name>
    <dbReference type="NCBI Taxonomy" id="2992010"/>
    <lineage>
        <taxon>Eukaryota</taxon>
        <taxon>Metazoa</taxon>
        <taxon>Ecdysozoa</taxon>
        <taxon>Arthropoda</taxon>
        <taxon>Chelicerata</taxon>
        <taxon>Pycnogonida</taxon>
        <taxon>Pantopoda</taxon>
        <taxon>Callipallenidae</taxon>
        <taxon>Austropallene</taxon>
    </lineage>
</organism>
<evidence type="ECO:0000313" key="2">
    <source>
        <dbReference type="EMBL" id="UYX57733.1"/>
    </source>
</evidence>
<gene>
    <name evidence="2" type="primary">nad6</name>
</gene>
<keyword evidence="1" id="KW-0812">Transmembrane</keyword>
<protein>
    <submittedName>
        <fullName evidence="2">NADH dehydrogenase subunit 6</fullName>
    </submittedName>
</protein>
<feature type="transmembrane region" description="Helical" evidence="1">
    <location>
        <begin position="125"/>
        <end position="147"/>
    </location>
</feature>
<keyword evidence="1" id="KW-1133">Transmembrane helix</keyword>
<evidence type="ECO:0000256" key="1">
    <source>
        <dbReference type="SAM" id="Phobius"/>
    </source>
</evidence>
<feature type="transmembrane region" description="Helical" evidence="1">
    <location>
        <begin position="87"/>
        <end position="105"/>
    </location>
</feature>
<feature type="transmembrane region" description="Helical" evidence="1">
    <location>
        <begin position="46"/>
        <end position="66"/>
    </location>
</feature>
<feature type="transmembrane region" description="Helical" evidence="1">
    <location>
        <begin position="21"/>
        <end position="40"/>
    </location>
</feature>
<reference evidence="2" key="1">
    <citation type="journal article" date="2022" name="Polar Biol.">
        <title>Mitochondrial genomes provide insight into interfamilial relationships within Pycnogonida.</title>
        <authorList>
            <person name="Zehnpfennig J.R."/>
            <person name="Varney R.M."/>
            <person name="Halanych K.M."/>
            <person name="Mahon A.R."/>
        </authorList>
    </citation>
    <scope>NUCLEOTIDE SEQUENCE</scope>
</reference>
<sequence>MLIQMIIMTMFVSFIISKTPMMKLMFVIMLTILIGMSMSLVQQNYLWSLIVLIVMLGGMFVMFLYISSLTPSPHPMSYKMTKSKWKMLMNLTMILSMMIISTINLNQYFIMESSMLNLSKMYSSYLLSTILIGSYLFFILLIVVIMTQYNNRPIRSK</sequence>
<dbReference type="EMBL" id="OK412987">
    <property type="protein sequence ID" value="UYX57733.1"/>
    <property type="molecule type" value="Genomic_DNA"/>
</dbReference>
<geneLocation type="mitochondrion" evidence="2"/>